<keyword evidence="2" id="KW-1185">Reference proteome</keyword>
<evidence type="ECO:0008006" key="3">
    <source>
        <dbReference type="Google" id="ProtNLM"/>
    </source>
</evidence>
<accession>A0ABY6SPQ6</accession>
<dbReference type="RefSeq" id="WP_125147729.1">
    <property type="nucleotide sequence ID" value="NZ_UYIN01000001.1"/>
</dbReference>
<name>A0ABY6SPQ6_9CLOT</name>
<dbReference type="Proteomes" id="UP000277570">
    <property type="component" value="Unassembled WGS sequence"/>
</dbReference>
<reference evidence="1 2" key="1">
    <citation type="submission" date="2018-11" db="EMBL/GenBank/DDBJ databases">
        <authorList>
            <consortium name="Pathogen Informatics"/>
        </authorList>
    </citation>
    <scope>NUCLEOTIDE SEQUENCE [LARGE SCALE GENOMIC DNA]</scope>
    <source>
        <strain evidence="1 2">NCTC10913</strain>
    </source>
</reference>
<organism evidence="1 2">
    <name type="scientific">Clostridium carnis</name>
    <dbReference type="NCBI Taxonomy" id="1530"/>
    <lineage>
        <taxon>Bacteria</taxon>
        <taxon>Bacillati</taxon>
        <taxon>Bacillota</taxon>
        <taxon>Clostridia</taxon>
        <taxon>Eubacteriales</taxon>
        <taxon>Clostridiaceae</taxon>
        <taxon>Clostridium</taxon>
    </lineage>
</organism>
<evidence type="ECO:0000313" key="1">
    <source>
        <dbReference type="EMBL" id="VDG69849.1"/>
    </source>
</evidence>
<dbReference type="InterPro" id="IPR029044">
    <property type="entry name" value="Nucleotide-diphossugar_trans"/>
</dbReference>
<gene>
    <name evidence="1" type="ORF">NCTC10913_00485</name>
</gene>
<dbReference type="Gene3D" id="3.90.550.10">
    <property type="entry name" value="Spore Coat Polysaccharide Biosynthesis Protein SpsA, Chain A"/>
    <property type="match status" value="1"/>
</dbReference>
<dbReference type="SUPFAM" id="SSF53448">
    <property type="entry name" value="Nucleotide-diphospho-sugar transferases"/>
    <property type="match status" value="1"/>
</dbReference>
<comment type="caution">
    <text evidence="1">The sequence shown here is derived from an EMBL/GenBank/DDBJ whole genome shotgun (WGS) entry which is preliminary data.</text>
</comment>
<evidence type="ECO:0000313" key="2">
    <source>
        <dbReference type="Proteomes" id="UP000277570"/>
    </source>
</evidence>
<proteinExistence type="predicted"/>
<dbReference type="EMBL" id="UYIN01000001">
    <property type="protein sequence ID" value="VDG69849.1"/>
    <property type="molecule type" value="Genomic_DNA"/>
</dbReference>
<protein>
    <recommendedName>
        <fullName evidence="3">Nucleotidyltransferase</fullName>
    </recommendedName>
</protein>
<sequence>MNIIIPMAGAGQRFSDEGYKIHKPAIPTIDRRTGKEFPMVVCATMDLPNVLKGGSNVTYIDRSFHKNDGVEDEILKHYKDANFITIENLTEGQASTCMLAKEKINNDEELLIAGCDNGMIMDNDKFNALCKECDVIVFTYRNNEAVLAKPDAYGWVKVDENNKITGLSIKKAISENPMKDHAIVATFWFRKGSMFVDATEKMISENDRINGEFYVDETIKHILDLGYDARVFEIDRYIGWGTPKDYEEYTNTIKYWKEFVNSQGFLGE</sequence>